<dbReference type="EMBL" id="VTEV01000010">
    <property type="protein sequence ID" value="TYS63495.1"/>
    <property type="molecule type" value="Genomic_DNA"/>
</dbReference>
<comment type="caution">
    <text evidence="1">The sequence shown here is derived from an EMBL/GenBank/DDBJ whole genome shotgun (WGS) entry which is preliminary data.</text>
</comment>
<dbReference type="OrthoDB" id="2452521at2"/>
<dbReference type="Proteomes" id="UP000322524">
    <property type="component" value="Unassembled WGS sequence"/>
</dbReference>
<gene>
    <name evidence="1" type="ORF">FZC76_19960</name>
</gene>
<organism evidence="1 2">
    <name type="scientific">Sutcliffiella horikoshii</name>
    <dbReference type="NCBI Taxonomy" id="79883"/>
    <lineage>
        <taxon>Bacteria</taxon>
        <taxon>Bacillati</taxon>
        <taxon>Bacillota</taxon>
        <taxon>Bacilli</taxon>
        <taxon>Bacillales</taxon>
        <taxon>Bacillaceae</taxon>
        <taxon>Sutcliffiella</taxon>
    </lineage>
</organism>
<protein>
    <submittedName>
        <fullName evidence="1">YdeI/OmpD-associated family protein</fullName>
    </submittedName>
</protein>
<reference evidence="1 2" key="1">
    <citation type="submission" date="2019-08" db="EMBL/GenBank/DDBJ databases">
        <title>Bacillus genomes from the desert of Cuatro Cienegas, Coahuila.</title>
        <authorList>
            <person name="Olmedo-Alvarez G."/>
        </authorList>
    </citation>
    <scope>NUCLEOTIDE SEQUENCE [LARGE SCALE GENOMIC DNA]</scope>
    <source>
        <strain evidence="1 2">CH28_1T</strain>
    </source>
</reference>
<proteinExistence type="predicted"/>
<dbReference type="STRING" id="79883.GCA_001636495_00383"/>
<evidence type="ECO:0000313" key="2">
    <source>
        <dbReference type="Proteomes" id="UP000322524"/>
    </source>
</evidence>
<name>A0A5D4SJ77_9BACI</name>
<sequence>MNAEKTIIDKLNLQKYENRLFLNLPKDVAAEFNGIEFDTAIEKDKYDLIFLFMFSMDDFNKYVQTVNEKQLLSDNGYMYVAYPKKGNPVYPEYIERDSFYADLNLDEEKYLPNSNLKFSRMVSLNEVFTVVGLKSTPKKATKKTSAKSQCVDDYIAHIDDIKSFLKNNEAVLAKYNDLTYGYQKDWARYVYSAKRAETQEKRLHEMVAVIDEGHKSMDLYRRNKK</sequence>
<evidence type="ECO:0000313" key="1">
    <source>
        <dbReference type="EMBL" id="TYS63495.1"/>
    </source>
</evidence>
<accession>A0A5D4SJ77</accession>
<dbReference type="AlphaFoldDB" id="A0A5D4SJ77"/>
<dbReference type="Pfam" id="PF13376">
    <property type="entry name" value="OmdA"/>
    <property type="match status" value="1"/>
</dbReference>
<dbReference type="RefSeq" id="WP_148989911.1">
    <property type="nucleotide sequence ID" value="NZ_VTEV01000010.1"/>
</dbReference>